<dbReference type="InterPro" id="IPR047048">
    <property type="entry name" value="TlyA"/>
</dbReference>
<organism evidence="5 6">
    <name type="scientific">Dictyobacter halimunensis</name>
    <dbReference type="NCBI Taxonomy" id="3026934"/>
    <lineage>
        <taxon>Bacteria</taxon>
        <taxon>Bacillati</taxon>
        <taxon>Chloroflexota</taxon>
        <taxon>Ktedonobacteria</taxon>
        <taxon>Ktedonobacterales</taxon>
        <taxon>Dictyobacteraceae</taxon>
        <taxon>Dictyobacter</taxon>
    </lineage>
</organism>
<dbReference type="PANTHER" id="PTHR32319:SF0">
    <property type="entry name" value="BACTERIAL HEMOLYSIN-LIKE PROTEIN"/>
    <property type="match status" value="1"/>
</dbReference>
<evidence type="ECO:0000256" key="1">
    <source>
        <dbReference type="ARBA" id="ARBA00022884"/>
    </source>
</evidence>
<gene>
    <name evidence="5" type="ORF">KDH_61570</name>
</gene>
<dbReference type="InterPro" id="IPR029063">
    <property type="entry name" value="SAM-dependent_MTases_sf"/>
</dbReference>
<dbReference type="EMBL" id="BSRI01000002">
    <property type="protein sequence ID" value="GLV59330.1"/>
    <property type="molecule type" value="Genomic_DNA"/>
</dbReference>
<dbReference type="RefSeq" id="WP_338255924.1">
    <property type="nucleotide sequence ID" value="NZ_BSRI01000002.1"/>
</dbReference>
<dbReference type="NCBIfam" id="TIGR00478">
    <property type="entry name" value="tly"/>
    <property type="match status" value="1"/>
</dbReference>
<evidence type="ECO:0000259" key="4">
    <source>
        <dbReference type="SMART" id="SM00363"/>
    </source>
</evidence>
<dbReference type="InterPro" id="IPR004538">
    <property type="entry name" value="Hemolysin_A/TlyA"/>
</dbReference>
<dbReference type="InterPro" id="IPR002942">
    <property type="entry name" value="S4_RNA-bd"/>
</dbReference>
<reference evidence="5 6" key="1">
    <citation type="submission" date="2023-02" db="EMBL/GenBank/DDBJ databases">
        <title>Dictyobacter halimunensis sp. nov., a new member of the class Ktedonobacteria from forest soil in a geothermal area.</title>
        <authorList>
            <person name="Rachmania M.K."/>
            <person name="Ningsih F."/>
            <person name="Sakai Y."/>
            <person name="Yabe S."/>
            <person name="Yokota A."/>
            <person name="Sjamsuridzal W."/>
        </authorList>
    </citation>
    <scope>NUCLEOTIDE SEQUENCE [LARGE SCALE GENOMIC DNA]</scope>
    <source>
        <strain evidence="5 6">S3.2.2.5</strain>
    </source>
</reference>
<keyword evidence="6" id="KW-1185">Reference proteome</keyword>
<dbReference type="Pfam" id="PF01479">
    <property type="entry name" value="S4"/>
    <property type="match status" value="1"/>
</dbReference>
<accession>A0ABQ6G3E2</accession>
<evidence type="ECO:0000313" key="5">
    <source>
        <dbReference type="EMBL" id="GLV59330.1"/>
    </source>
</evidence>
<dbReference type="CDD" id="cd00165">
    <property type="entry name" value="S4"/>
    <property type="match status" value="1"/>
</dbReference>
<protein>
    <submittedName>
        <fullName evidence="5">TlyA family rRNA (Cytidine-2'-O)-methyltransferase</fullName>
    </submittedName>
</protein>
<comment type="caution">
    <text evidence="5">The sequence shown here is derived from an EMBL/GenBank/DDBJ whole genome shotgun (WGS) entry which is preliminary data.</text>
</comment>
<proteinExistence type="inferred from homology"/>
<sequence length="293" mass="32100">MSSISDNPLNDHKSKQVRSVAPRRRLPLASLLVERGIFAHVDEARRWIMAGKVLVNDQLMDKPGMVVPRDAHLRVRGRARYASRAGYKLEAALDAFAVEVAGQVALDCGASTGGFTDCLLQRGAEMVYSVDVGYGQLLGRLRVDPRVRNLERTNLSDLTADTLQHAPTLITLDLSYLSLTKALPVAATLLAPEGEILALVKPLFEVESQDARRSGRIDDVALLVEALRQVAEAGLNCGLSLQGIVKLALRPRYGVHEFFTSFIRRPDAPDRQYDEHTLLDLIQGQGVGVTQGE</sequence>
<dbReference type="SUPFAM" id="SSF55174">
    <property type="entry name" value="Alpha-L RNA-binding motif"/>
    <property type="match status" value="1"/>
</dbReference>
<evidence type="ECO:0000256" key="2">
    <source>
        <dbReference type="ARBA" id="ARBA00029460"/>
    </source>
</evidence>
<dbReference type="SUPFAM" id="SSF53335">
    <property type="entry name" value="S-adenosyl-L-methionine-dependent methyltransferases"/>
    <property type="match status" value="1"/>
</dbReference>
<evidence type="ECO:0000256" key="3">
    <source>
        <dbReference type="PROSITE-ProRule" id="PRU00182"/>
    </source>
</evidence>
<dbReference type="Pfam" id="PF01728">
    <property type="entry name" value="FtsJ"/>
    <property type="match status" value="1"/>
</dbReference>
<name>A0ABQ6G3E2_9CHLR</name>
<dbReference type="InterPro" id="IPR002877">
    <property type="entry name" value="RNA_MeTrfase_FtsJ_dom"/>
</dbReference>
<comment type="similarity">
    <text evidence="2">Belongs to the TlyA family.</text>
</comment>
<evidence type="ECO:0000313" key="6">
    <source>
        <dbReference type="Proteomes" id="UP001344906"/>
    </source>
</evidence>
<dbReference type="PROSITE" id="PS50889">
    <property type="entry name" value="S4"/>
    <property type="match status" value="1"/>
</dbReference>
<dbReference type="PANTHER" id="PTHR32319">
    <property type="entry name" value="BACTERIAL HEMOLYSIN-LIKE PROTEIN"/>
    <property type="match status" value="1"/>
</dbReference>
<dbReference type="SMART" id="SM00363">
    <property type="entry name" value="S4"/>
    <property type="match status" value="1"/>
</dbReference>
<feature type="domain" description="RNA-binding S4" evidence="4">
    <location>
        <begin position="26"/>
        <end position="90"/>
    </location>
</feature>
<keyword evidence="1 3" id="KW-0694">RNA-binding</keyword>
<dbReference type="InterPro" id="IPR036986">
    <property type="entry name" value="S4_RNA-bd_sf"/>
</dbReference>
<dbReference type="Gene3D" id="3.10.290.10">
    <property type="entry name" value="RNA-binding S4 domain"/>
    <property type="match status" value="1"/>
</dbReference>
<dbReference type="Gene3D" id="3.40.50.150">
    <property type="entry name" value="Vaccinia Virus protein VP39"/>
    <property type="match status" value="1"/>
</dbReference>
<dbReference type="Proteomes" id="UP001344906">
    <property type="component" value="Unassembled WGS sequence"/>
</dbReference>